<feature type="region of interest" description="Disordered" evidence="1">
    <location>
        <begin position="1"/>
        <end position="41"/>
    </location>
</feature>
<dbReference type="AlphaFoldDB" id="A0A1V8T5P0"/>
<proteinExistence type="predicted"/>
<dbReference type="Proteomes" id="UP000192596">
    <property type="component" value="Unassembled WGS sequence"/>
</dbReference>
<gene>
    <name evidence="2" type="ORF">B0A48_08520</name>
</gene>
<evidence type="ECO:0000256" key="1">
    <source>
        <dbReference type="SAM" id="MobiDB-lite"/>
    </source>
</evidence>
<reference evidence="3" key="1">
    <citation type="submission" date="2017-03" db="EMBL/GenBank/DDBJ databases">
        <title>Genomes of endolithic fungi from Antarctica.</title>
        <authorList>
            <person name="Coleine C."/>
            <person name="Masonjones S."/>
            <person name="Stajich J.E."/>
        </authorList>
    </citation>
    <scope>NUCLEOTIDE SEQUENCE [LARGE SCALE GENOMIC DNA]</scope>
    <source>
        <strain evidence="3">CCFEE 5527</strain>
    </source>
</reference>
<feature type="compositionally biased region" description="Low complexity" evidence="1">
    <location>
        <begin position="54"/>
        <end position="64"/>
    </location>
</feature>
<feature type="region of interest" description="Disordered" evidence="1">
    <location>
        <begin position="255"/>
        <end position="289"/>
    </location>
</feature>
<organism evidence="2 3">
    <name type="scientific">Cryoendolithus antarcticus</name>
    <dbReference type="NCBI Taxonomy" id="1507870"/>
    <lineage>
        <taxon>Eukaryota</taxon>
        <taxon>Fungi</taxon>
        <taxon>Dikarya</taxon>
        <taxon>Ascomycota</taxon>
        <taxon>Pezizomycotina</taxon>
        <taxon>Dothideomycetes</taxon>
        <taxon>Dothideomycetidae</taxon>
        <taxon>Cladosporiales</taxon>
        <taxon>Cladosporiaceae</taxon>
        <taxon>Cryoendolithus</taxon>
    </lineage>
</organism>
<evidence type="ECO:0000313" key="2">
    <source>
        <dbReference type="EMBL" id="OQO06733.1"/>
    </source>
</evidence>
<feature type="region of interest" description="Disordered" evidence="1">
    <location>
        <begin position="54"/>
        <end position="79"/>
    </location>
</feature>
<protein>
    <submittedName>
        <fullName evidence="2">Uncharacterized protein</fullName>
    </submittedName>
</protein>
<evidence type="ECO:0000313" key="3">
    <source>
        <dbReference type="Proteomes" id="UP000192596"/>
    </source>
</evidence>
<feature type="compositionally biased region" description="Polar residues" evidence="1">
    <location>
        <begin position="270"/>
        <end position="285"/>
    </location>
</feature>
<feature type="compositionally biased region" description="Pro residues" evidence="1">
    <location>
        <begin position="21"/>
        <end position="39"/>
    </location>
</feature>
<accession>A0A1V8T5P0</accession>
<name>A0A1V8T5P0_9PEZI</name>
<sequence length="504" mass="54836">MASSFSPTDLPGGAPPREDSPPPAPPQSPSPSSPEPSAPLSPFYQTVLVGVSASAPASAAVVESPGQTPLHLTPEATSEPPLRLISELLSEPVSKPTFQPPADLSCEPTCEGPIEMVATQKVMTPEATPLREIERMQSVVSTTEKETPVREIERMQSVVSTTEKATPLREIERIQSVISTTETATPAHEIERTESVVSITETATPAHEIERTEGVVSITENATPARQSEPVEQGMLKIEQDAPASEVKIAKVTKPANKSSTFKRPAESEAMSSRPTKQKSLQNTDLGPRTLKLYTEHASSRSGTKPLIKIEPELEPVKAENPAPTITLLGDSLILAGYDISSRREGDTDIDTPKDPEWARLFSAWTMGARLQSTSFMDAVSDAIVAKLPVSMLAASLDEELLAHAGQESAMRRLLVDIVALAWTDGSFELESLSAGDEHFRLMALLLLRKTGTITAKPRKMWFKKKAPCSNYAENKRYFLQSGGRYHMHVQSNEPCYKRTLPRD</sequence>
<comment type="caution">
    <text evidence="2">The sequence shown here is derived from an EMBL/GenBank/DDBJ whole genome shotgun (WGS) entry which is preliminary data.</text>
</comment>
<dbReference type="InParanoid" id="A0A1V8T5P0"/>
<keyword evidence="3" id="KW-1185">Reference proteome</keyword>
<dbReference type="EMBL" id="NAJO01000016">
    <property type="protein sequence ID" value="OQO06733.1"/>
    <property type="molecule type" value="Genomic_DNA"/>
</dbReference>